<dbReference type="AlphaFoldDB" id="A0A1D1YYT6"/>
<dbReference type="PANTHER" id="PTHR31798:SF10">
    <property type="entry name" value="OS02G0822000 PROTEIN"/>
    <property type="match status" value="1"/>
</dbReference>
<dbReference type="EMBL" id="GDJX01008142">
    <property type="protein sequence ID" value="JAT59794.1"/>
    <property type="molecule type" value="Transcribed_RNA"/>
</dbReference>
<feature type="region of interest" description="Disordered" evidence="1">
    <location>
        <begin position="368"/>
        <end position="389"/>
    </location>
</feature>
<accession>A0A1D1YYT6</accession>
<protein>
    <submittedName>
        <fullName evidence="2">Uncharacterized protein At1g76660</fullName>
    </submittedName>
</protein>
<name>A0A1D1YYT6_9ARAE</name>
<dbReference type="InterPro" id="IPR040420">
    <property type="entry name" value="At1g76660-like"/>
</dbReference>
<evidence type="ECO:0000313" key="2">
    <source>
        <dbReference type="EMBL" id="JAT59794.1"/>
    </source>
</evidence>
<feature type="region of interest" description="Disordered" evidence="1">
    <location>
        <begin position="155"/>
        <end position="175"/>
    </location>
</feature>
<evidence type="ECO:0000256" key="1">
    <source>
        <dbReference type="SAM" id="MobiDB-lite"/>
    </source>
</evidence>
<dbReference type="PANTHER" id="PTHR31798">
    <property type="entry name" value="HYDROXYPROLINE-RICH GLYCOPROTEIN-LIKE"/>
    <property type="match status" value="1"/>
</dbReference>
<sequence length="428" mass="45640">MMRRANDSVEIVNAAATAIVAAESRVQQVTSPRRRWGGCFSVYWCFGFQRQDKRVSHAAFVSGPTLLGVGHLPPENAAQPPPPVLPFVAPPSSPASSFLQSEPPSAIPSPAGPLSLTALSANVYSPGGPASIFAIGPYANETQLVSPPVFSTFTTEPSTAPLTPPPESVQLTTPSSPEVPFARLLTSSLDPNNKKCEVYEFQSYLLYPGSPIGHLISPSSVCSGTTSPFPEHEINTSGDNSFTAFPTCDPPKILSAEGLAIRKLAPRHTSGHGGSLLDGQISAAKSVGDSDSRCPNSETVIEHRLSFELTVEEVARCLAKEPTIYPGRVASEPLLEAASPISGTDQLPDKVPSPDGYRVDETYHDLPEKLPHSASRGTSREFKFDNTDGTYGQPTVGSDWWANEKVVSTESGHRENWTFFPIVQSGAS</sequence>
<organism evidence="2">
    <name type="scientific">Anthurium amnicola</name>
    <dbReference type="NCBI Taxonomy" id="1678845"/>
    <lineage>
        <taxon>Eukaryota</taxon>
        <taxon>Viridiplantae</taxon>
        <taxon>Streptophyta</taxon>
        <taxon>Embryophyta</taxon>
        <taxon>Tracheophyta</taxon>
        <taxon>Spermatophyta</taxon>
        <taxon>Magnoliopsida</taxon>
        <taxon>Liliopsida</taxon>
        <taxon>Araceae</taxon>
        <taxon>Pothoideae</taxon>
        <taxon>Potheae</taxon>
        <taxon>Anthurium</taxon>
    </lineage>
</organism>
<proteinExistence type="predicted"/>
<reference evidence="2" key="1">
    <citation type="submission" date="2015-07" db="EMBL/GenBank/DDBJ databases">
        <title>Transcriptome Assembly of Anthurium amnicola.</title>
        <authorList>
            <person name="Suzuki J."/>
        </authorList>
    </citation>
    <scope>NUCLEOTIDE SEQUENCE</scope>
</reference>
<gene>
    <name evidence="2" type="primary">At1g76660_10</name>
    <name evidence="2" type="ORF">g.69941</name>
</gene>